<dbReference type="InterPro" id="IPR001421">
    <property type="entry name" value="ATP8_metazoa"/>
</dbReference>
<comment type="similarity">
    <text evidence="2 14">Belongs to the ATPase protein 8 family.</text>
</comment>
<gene>
    <name evidence="17" type="primary">ATPase 8</name>
</gene>
<keyword evidence="3 14" id="KW-0813">Transport</keyword>
<evidence type="ECO:0000256" key="10">
    <source>
        <dbReference type="ARBA" id="ARBA00023136"/>
    </source>
</evidence>
<proteinExistence type="inferred from homology"/>
<keyword evidence="8 14" id="KW-0406">Ion transport</keyword>
<keyword evidence="9 14" id="KW-0496">Mitochondrion</keyword>
<comment type="subunit">
    <text evidence="13">Component of the ATP synthase complex composed at least of ATP5F1A/subunit alpha, ATP5F1B/subunit beta, ATP5MC1/subunit c (homooctomer), MT-ATP6/subunit a, MT-ATP8/subunit 8, ATP5ME/subunit e, ATP5MF/subunit f, ATP5MG/subunit g, ATP5MK/subunit k, ATP5MJ/subunit j, ATP5F1C/subunit gamma, ATP5F1D/subunit delta, ATP5F1E/subunit epsilon, ATP5PF/subunit F6, ATP5PB/subunit b, ATP5PD/subunit d, ATP5PO/subunit OSCP. ATP synthase complex consists of a soluble F(1) head domain (subunits alpha(3) and beta(3)) - the catalytic core - and a membrane F(0) domain - the membrane proton channel (subunits c, a, 8, e, f, g, k and j). These two domains are linked by a central stalk (subunits gamma, delta, and epsilon) rotating inside the F1 region and a stationary peripheral stalk (subunits F6, b, d, and OSCP).</text>
</comment>
<evidence type="ECO:0000256" key="6">
    <source>
        <dbReference type="ARBA" id="ARBA00022781"/>
    </source>
</evidence>
<comment type="function">
    <text evidence="12">Subunit 8, of the mitochondrial membrane ATP synthase complex (F(1)F(0) ATP synthase or Complex V) that produces ATP from ADP in the presence of a proton gradient across the membrane which is generated by electron transport complexes of the respiratory chain. ATP synthase complex consist of a soluble F(1) head domain - the catalytic core - and a membrane F(1) domain - the membrane proton channel. These two domains are linked by a central stalk rotating inside the F(1) region and a stationary peripheral stalk. During catalysis, ATP synthesis in the catalytic domain of F(1) is coupled via a rotary mechanism of the central stalk subunits to proton translocation. In vivo, can only synthesize ATP although its ATP hydrolase activity can be activated artificially in vitro. Part of the complex F(0) domain.</text>
</comment>
<dbReference type="InterPro" id="IPR050635">
    <property type="entry name" value="ATPase_protein_8"/>
</dbReference>
<organism evidence="17">
    <name type="scientific">Acanthaluteres brownii</name>
    <name type="common">Spiny-tailed leatherjacket</name>
    <name type="synonym">Aleuterius brownii</name>
    <dbReference type="NCBI Taxonomy" id="392908"/>
    <lineage>
        <taxon>Eukaryota</taxon>
        <taxon>Metazoa</taxon>
        <taxon>Chordata</taxon>
        <taxon>Craniata</taxon>
        <taxon>Vertebrata</taxon>
        <taxon>Euteleostomi</taxon>
        <taxon>Actinopterygii</taxon>
        <taxon>Neopterygii</taxon>
        <taxon>Teleostei</taxon>
        <taxon>Neoteleostei</taxon>
        <taxon>Acanthomorphata</taxon>
        <taxon>Eupercaria</taxon>
        <taxon>Tetraodontiformes</taxon>
        <taxon>Monacanthidae</taxon>
        <taxon>Acanthaluteres</taxon>
    </lineage>
</organism>
<evidence type="ECO:0000256" key="3">
    <source>
        <dbReference type="ARBA" id="ARBA00022448"/>
    </source>
</evidence>
<dbReference type="Pfam" id="PF00895">
    <property type="entry name" value="ATP-synt_8"/>
    <property type="match status" value="1"/>
</dbReference>
<accession>B7ZHC4</accession>
<evidence type="ECO:0000256" key="16">
    <source>
        <dbReference type="SAM" id="SignalP"/>
    </source>
</evidence>
<keyword evidence="7" id="KW-1133">Transmembrane helix</keyword>
<keyword evidence="16" id="KW-0732">Signal</keyword>
<evidence type="ECO:0000256" key="11">
    <source>
        <dbReference type="ARBA" id="ARBA00023310"/>
    </source>
</evidence>
<geneLocation type="mitochondrion" evidence="17"/>
<reference evidence="17" key="1">
    <citation type="journal article" date="2009" name="Mol. Phylogenet. Evol.">
        <title>Unique patterns of pelvic fin evolution: a case study of balistoid fishes (Pisces: Tetraodontiformes) based on whole mitochondrial genome sequences.</title>
        <authorList>
            <person name="Yamanoue Y."/>
            <person name="Miya M."/>
            <person name="Matsuura K."/>
            <person name="Sakai H."/>
            <person name="Katoh M."/>
            <person name="Nishida M."/>
        </authorList>
    </citation>
    <scope>NUCLEOTIDE SEQUENCE</scope>
    <source>
        <tissue evidence="17">Muscle</tissue>
    </source>
</reference>
<evidence type="ECO:0000256" key="12">
    <source>
        <dbReference type="ARBA" id="ARBA00053067"/>
    </source>
</evidence>
<feature type="region of interest" description="Disordered" evidence="15">
    <location>
        <begin position="33"/>
        <end position="62"/>
    </location>
</feature>
<keyword evidence="10" id="KW-0472">Membrane</keyword>
<keyword evidence="11" id="KW-0066">ATP synthesis</keyword>
<evidence type="ECO:0000256" key="15">
    <source>
        <dbReference type="SAM" id="MobiDB-lite"/>
    </source>
</evidence>
<dbReference type="PANTHER" id="PTHR39937:SF1">
    <property type="entry name" value="ATP SYNTHASE PROTEIN 8"/>
    <property type="match status" value="1"/>
</dbReference>
<name>B7ZHC4_ACABW</name>
<evidence type="ECO:0000256" key="4">
    <source>
        <dbReference type="ARBA" id="ARBA00022547"/>
    </source>
</evidence>
<dbReference type="AlphaFoldDB" id="B7ZHC4"/>
<dbReference type="GO" id="GO:0031966">
    <property type="term" value="C:mitochondrial membrane"/>
    <property type="evidence" value="ECO:0007669"/>
    <property type="project" value="UniProtKB-SubCell"/>
</dbReference>
<keyword evidence="4 14" id="KW-0138">CF(0)</keyword>
<sequence>MPQLNPAPWFAILLFSWFVLLVVIPPKVMAHTFPNEPTTQSTEKPKTESWNWPWHLASSTNL</sequence>
<evidence type="ECO:0000256" key="1">
    <source>
        <dbReference type="ARBA" id="ARBA00004304"/>
    </source>
</evidence>
<comment type="subcellular location">
    <subcellularLocation>
        <location evidence="1 14">Mitochondrion membrane</location>
        <topology evidence="1 14">Single-pass membrane protein</topology>
    </subcellularLocation>
</comment>
<evidence type="ECO:0000313" key="17">
    <source>
        <dbReference type="EMBL" id="BAH10295.1"/>
    </source>
</evidence>
<keyword evidence="6 14" id="KW-0375">Hydrogen ion transport</keyword>
<dbReference type="GO" id="GO:0015986">
    <property type="term" value="P:proton motive force-driven ATP synthesis"/>
    <property type="evidence" value="ECO:0007669"/>
    <property type="project" value="InterPro"/>
</dbReference>
<keyword evidence="5 14" id="KW-0812">Transmembrane</keyword>
<evidence type="ECO:0000256" key="8">
    <source>
        <dbReference type="ARBA" id="ARBA00023065"/>
    </source>
</evidence>
<protein>
    <recommendedName>
        <fullName evidence="14">ATP synthase complex subunit 8</fullName>
    </recommendedName>
</protein>
<evidence type="ECO:0000256" key="14">
    <source>
        <dbReference type="RuleBase" id="RU003661"/>
    </source>
</evidence>
<evidence type="ECO:0000256" key="9">
    <source>
        <dbReference type="ARBA" id="ARBA00023128"/>
    </source>
</evidence>
<dbReference type="GO" id="GO:0045259">
    <property type="term" value="C:proton-transporting ATP synthase complex"/>
    <property type="evidence" value="ECO:0007669"/>
    <property type="project" value="UniProtKB-KW"/>
</dbReference>
<evidence type="ECO:0000256" key="13">
    <source>
        <dbReference type="ARBA" id="ARBA00064647"/>
    </source>
</evidence>
<evidence type="ECO:0000256" key="2">
    <source>
        <dbReference type="ARBA" id="ARBA00008892"/>
    </source>
</evidence>
<evidence type="ECO:0000256" key="7">
    <source>
        <dbReference type="ARBA" id="ARBA00022989"/>
    </source>
</evidence>
<feature type="chain" id="PRO_5002866485" description="ATP synthase complex subunit 8" evidence="16">
    <location>
        <begin position="31"/>
        <end position="62"/>
    </location>
</feature>
<feature type="signal peptide" evidence="16">
    <location>
        <begin position="1"/>
        <end position="30"/>
    </location>
</feature>
<dbReference type="EMBL" id="AP009212">
    <property type="protein sequence ID" value="BAH10295.1"/>
    <property type="molecule type" value="Genomic_DNA"/>
</dbReference>
<dbReference type="PANTHER" id="PTHR39937">
    <property type="entry name" value="ATP SYNTHASE PROTEIN 8"/>
    <property type="match status" value="1"/>
</dbReference>
<evidence type="ECO:0000256" key="5">
    <source>
        <dbReference type="ARBA" id="ARBA00022692"/>
    </source>
</evidence>
<dbReference type="GO" id="GO:0015078">
    <property type="term" value="F:proton transmembrane transporter activity"/>
    <property type="evidence" value="ECO:0007669"/>
    <property type="project" value="InterPro"/>
</dbReference>